<dbReference type="EC" id="2.1.1.64" evidence="5"/>
<dbReference type="Proteomes" id="UP001597448">
    <property type="component" value="Unassembled WGS sequence"/>
</dbReference>
<accession>A0ABW5FCI2</accession>
<gene>
    <name evidence="5" type="ORF">ACFSX3_20850</name>
</gene>
<dbReference type="PANTHER" id="PTHR43464">
    <property type="entry name" value="METHYLTRANSFERASE"/>
    <property type="match status" value="1"/>
</dbReference>
<keyword evidence="3" id="KW-0949">S-adenosyl-L-methionine</keyword>
<dbReference type="RefSeq" id="WP_379255454.1">
    <property type="nucleotide sequence ID" value="NZ_JBHSVQ010000001.1"/>
</dbReference>
<dbReference type="InterPro" id="IPR041698">
    <property type="entry name" value="Methyltransf_25"/>
</dbReference>
<evidence type="ECO:0000313" key="6">
    <source>
        <dbReference type="Proteomes" id="UP001597448"/>
    </source>
</evidence>
<dbReference type="GO" id="GO:0032259">
    <property type="term" value="P:methylation"/>
    <property type="evidence" value="ECO:0007669"/>
    <property type="project" value="UniProtKB-KW"/>
</dbReference>
<evidence type="ECO:0000256" key="2">
    <source>
        <dbReference type="ARBA" id="ARBA00022679"/>
    </source>
</evidence>
<dbReference type="EC" id="2.1.1.222" evidence="5"/>
<organism evidence="5 6">
    <name type="scientific">Paenibacillus rhizoplanae</name>
    <dbReference type="NCBI Taxonomy" id="1917181"/>
    <lineage>
        <taxon>Bacteria</taxon>
        <taxon>Bacillati</taxon>
        <taxon>Bacillota</taxon>
        <taxon>Bacilli</taxon>
        <taxon>Bacillales</taxon>
        <taxon>Paenibacillaceae</taxon>
        <taxon>Paenibacillus</taxon>
    </lineage>
</organism>
<dbReference type="InterPro" id="IPR029063">
    <property type="entry name" value="SAM-dependent_MTases_sf"/>
</dbReference>
<evidence type="ECO:0000313" key="5">
    <source>
        <dbReference type="EMBL" id="MFD2412349.1"/>
    </source>
</evidence>
<evidence type="ECO:0000256" key="3">
    <source>
        <dbReference type="ARBA" id="ARBA00022691"/>
    </source>
</evidence>
<name>A0ABW5FCI2_9BACL</name>
<evidence type="ECO:0000259" key="4">
    <source>
        <dbReference type="Pfam" id="PF13649"/>
    </source>
</evidence>
<keyword evidence="6" id="KW-1185">Reference proteome</keyword>
<dbReference type="CDD" id="cd02440">
    <property type="entry name" value="AdoMet_MTases"/>
    <property type="match status" value="1"/>
</dbReference>
<feature type="domain" description="Methyltransferase" evidence="4">
    <location>
        <begin position="68"/>
        <end position="158"/>
    </location>
</feature>
<dbReference type="EMBL" id="JBHUKY010000033">
    <property type="protein sequence ID" value="MFD2412349.1"/>
    <property type="molecule type" value="Genomic_DNA"/>
</dbReference>
<keyword evidence="2 5" id="KW-0808">Transferase</keyword>
<protein>
    <submittedName>
        <fullName evidence="5">Class I SAM-dependent methyltransferase</fullName>
        <ecNumber evidence="5">2.1.1.222</ecNumber>
        <ecNumber evidence="5">2.1.1.64</ecNumber>
    </submittedName>
</protein>
<sequence>MINHLFSLARQPALWQRSVEPFWNDGHISKQMLEAHLNPDWEAASRRHSDIDCSVKWLSRLIPPGSRILDLGCGPGLYTKRLSEQGYNVTGLDFSRRSIAYAQEHDTRSRYIYQNYLELNYTEAFDSITLIYCDYGALTLSERKTLLSKVYRALKPGGLFIFDVFTQKTNWSKQDSTSWRVYPDGGFWNAEPHVCLEASYFFEGHTVEARQTVILTDHELHQYLIWNTVFTQETLADEVLLWGFQLDSVYNDSCGSPYTGGADTLCFVLRKAQLA</sequence>
<reference evidence="6" key="1">
    <citation type="journal article" date="2019" name="Int. J. Syst. Evol. Microbiol.">
        <title>The Global Catalogue of Microorganisms (GCM) 10K type strain sequencing project: providing services to taxonomists for standard genome sequencing and annotation.</title>
        <authorList>
            <consortium name="The Broad Institute Genomics Platform"/>
            <consortium name="The Broad Institute Genome Sequencing Center for Infectious Disease"/>
            <person name="Wu L."/>
            <person name="Ma J."/>
        </authorList>
    </citation>
    <scope>NUCLEOTIDE SEQUENCE [LARGE SCALE GENOMIC DNA]</scope>
    <source>
        <strain evidence="6">CCM 8725</strain>
    </source>
</reference>
<proteinExistence type="predicted"/>
<dbReference type="GO" id="GO:0102208">
    <property type="term" value="F:2-polyprenyl-6-hydroxyphenol methylase activity"/>
    <property type="evidence" value="ECO:0007669"/>
    <property type="project" value="UniProtKB-EC"/>
</dbReference>
<dbReference type="Pfam" id="PF13649">
    <property type="entry name" value="Methyltransf_25"/>
    <property type="match status" value="1"/>
</dbReference>
<comment type="caution">
    <text evidence="5">The sequence shown here is derived from an EMBL/GenBank/DDBJ whole genome shotgun (WGS) entry which is preliminary data.</text>
</comment>
<dbReference type="Gene3D" id="3.40.50.150">
    <property type="entry name" value="Vaccinia Virus protein VP39"/>
    <property type="match status" value="1"/>
</dbReference>
<dbReference type="PANTHER" id="PTHR43464:SF19">
    <property type="entry name" value="UBIQUINONE BIOSYNTHESIS O-METHYLTRANSFERASE, MITOCHONDRIAL"/>
    <property type="match status" value="1"/>
</dbReference>
<evidence type="ECO:0000256" key="1">
    <source>
        <dbReference type="ARBA" id="ARBA00022603"/>
    </source>
</evidence>
<dbReference type="GO" id="GO:0061542">
    <property type="term" value="F:3-demethylubiquinol 3-O-methyltransferase activity"/>
    <property type="evidence" value="ECO:0007669"/>
    <property type="project" value="UniProtKB-EC"/>
</dbReference>
<dbReference type="SUPFAM" id="SSF53335">
    <property type="entry name" value="S-adenosyl-L-methionine-dependent methyltransferases"/>
    <property type="match status" value="1"/>
</dbReference>
<keyword evidence="1 5" id="KW-0489">Methyltransferase</keyword>